<sequence length="194" mass="21228">MFGEEPKSLELLDWWWWWWWRRCGGGNGDGDVVVVAVVVVVVEWWWRCCGDGGMVTAAAVAVAWWWWCTAESSSYAPLPYTALPPLSLDLNLAYLSGGGCYGGVGFTGFIPTACPLFFFDKLLCSEALHNRLNMYRFDRKVSDLHFPVAGGVHNDSASVVPDPRSAVCGDGAVSGDDVGCCSRFRVGTGSWSLT</sequence>
<evidence type="ECO:0000313" key="2">
    <source>
        <dbReference type="Proteomes" id="UP000823749"/>
    </source>
</evidence>
<name>A0AAV6KVV6_9ERIC</name>
<keyword evidence="2" id="KW-1185">Reference proteome</keyword>
<protein>
    <submittedName>
        <fullName evidence="1">Uncharacterized protein</fullName>
    </submittedName>
</protein>
<dbReference type="EMBL" id="JACTNZ010000003">
    <property type="protein sequence ID" value="KAG5556731.1"/>
    <property type="molecule type" value="Genomic_DNA"/>
</dbReference>
<proteinExistence type="predicted"/>
<dbReference type="AlphaFoldDB" id="A0AAV6KVV6"/>
<dbReference type="Proteomes" id="UP000823749">
    <property type="component" value="Chromosome 3"/>
</dbReference>
<evidence type="ECO:0000313" key="1">
    <source>
        <dbReference type="EMBL" id="KAG5556731.1"/>
    </source>
</evidence>
<gene>
    <name evidence="1" type="ORF">RHGRI_007112</name>
</gene>
<comment type="caution">
    <text evidence="1">The sequence shown here is derived from an EMBL/GenBank/DDBJ whole genome shotgun (WGS) entry which is preliminary data.</text>
</comment>
<reference evidence="1" key="1">
    <citation type="submission" date="2020-08" db="EMBL/GenBank/DDBJ databases">
        <title>Plant Genome Project.</title>
        <authorList>
            <person name="Zhang R.-G."/>
        </authorList>
    </citation>
    <scope>NUCLEOTIDE SEQUENCE</scope>
    <source>
        <strain evidence="1">WSP0</strain>
        <tissue evidence="1">Leaf</tissue>
    </source>
</reference>
<accession>A0AAV6KVV6</accession>
<organism evidence="1 2">
    <name type="scientific">Rhododendron griersonianum</name>
    <dbReference type="NCBI Taxonomy" id="479676"/>
    <lineage>
        <taxon>Eukaryota</taxon>
        <taxon>Viridiplantae</taxon>
        <taxon>Streptophyta</taxon>
        <taxon>Embryophyta</taxon>
        <taxon>Tracheophyta</taxon>
        <taxon>Spermatophyta</taxon>
        <taxon>Magnoliopsida</taxon>
        <taxon>eudicotyledons</taxon>
        <taxon>Gunneridae</taxon>
        <taxon>Pentapetalae</taxon>
        <taxon>asterids</taxon>
        <taxon>Ericales</taxon>
        <taxon>Ericaceae</taxon>
        <taxon>Ericoideae</taxon>
        <taxon>Rhodoreae</taxon>
        <taxon>Rhododendron</taxon>
    </lineage>
</organism>